<dbReference type="AlphaFoldDB" id="A0A0K1PWT0"/>
<keyword evidence="3" id="KW-1185">Reference proteome</keyword>
<dbReference type="STRING" id="1391654.AKJ09_04495"/>
<reference evidence="2 3" key="1">
    <citation type="submission" date="2015-08" db="EMBL/GenBank/DDBJ databases">
        <authorList>
            <person name="Babu N.S."/>
            <person name="Beckwith C.J."/>
            <person name="Beseler K.G."/>
            <person name="Brison A."/>
            <person name="Carone J.V."/>
            <person name="Caskin T.P."/>
            <person name="Diamond M."/>
            <person name="Durham M.E."/>
            <person name="Foxe J.M."/>
            <person name="Go M."/>
            <person name="Henderson B.A."/>
            <person name="Jones I.B."/>
            <person name="McGettigan J.A."/>
            <person name="Micheletti S.J."/>
            <person name="Nasrallah M.E."/>
            <person name="Ortiz D."/>
            <person name="Piller C.R."/>
            <person name="Privatt S.R."/>
            <person name="Schneider S.L."/>
            <person name="Sharp S."/>
            <person name="Smith T.C."/>
            <person name="Stanton J.D."/>
            <person name="Ullery H.E."/>
            <person name="Wilson R.J."/>
            <person name="Serrano M.G."/>
            <person name="Buck G."/>
            <person name="Lee V."/>
            <person name="Wang Y."/>
            <person name="Carvalho R."/>
            <person name="Voegtly L."/>
            <person name="Shi R."/>
            <person name="Duckworth R."/>
            <person name="Johnson A."/>
            <person name="Loviza R."/>
            <person name="Walstead R."/>
            <person name="Shah Z."/>
            <person name="Kiflezghi M."/>
            <person name="Wade K."/>
            <person name="Ball S.L."/>
            <person name="Bradley K.W."/>
            <person name="Asai D.J."/>
            <person name="Bowman C.A."/>
            <person name="Russell D.A."/>
            <person name="Pope W.H."/>
            <person name="Jacobs-Sera D."/>
            <person name="Hendrix R.W."/>
            <person name="Hatfull G.F."/>
        </authorList>
    </citation>
    <scope>NUCLEOTIDE SEQUENCE [LARGE SCALE GENOMIC DNA]</scope>
    <source>
        <strain evidence="2 3">DSM 27648</strain>
    </source>
</reference>
<dbReference type="PANTHER" id="PTHR46534:SF1">
    <property type="entry name" value="IGGFC-BINDING PROTEIN N-TERMINAL DOMAIN-CONTAINING PROTEIN"/>
    <property type="match status" value="1"/>
</dbReference>
<dbReference type="InterPro" id="IPR035234">
    <property type="entry name" value="IgGFc-bd_N"/>
</dbReference>
<organism evidence="2 3">
    <name type="scientific">Labilithrix luteola</name>
    <dbReference type="NCBI Taxonomy" id="1391654"/>
    <lineage>
        <taxon>Bacteria</taxon>
        <taxon>Pseudomonadati</taxon>
        <taxon>Myxococcota</taxon>
        <taxon>Polyangia</taxon>
        <taxon>Polyangiales</taxon>
        <taxon>Labilitrichaceae</taxon>
        <taxon>Labilithrix</taxon>
    </lineage>
</organism>
<evidence type="ECO:0000259" key="1">
    <source>
        <dbReference type="Pfam" id="PF17517"/>
    </source>
</evidence>
<evidence type="ECO:0000313" key="3">
    <source>
        <dbReference type="Proteomes" id="UP000064967"/>
    </source>
</evidence>
<dbReference type="KEGG" id="llu:AKJ09_04495"/>
<accession>A0A0K1PWT0</accession>
<gene>
    <name evidence="2" type="ORF">AKJ09_04495</name>
</gene>
<name>A0A0K1PWT0_9BACT</name>
<proteinExistence type="predicted"/>
<dbReference type="Proteomes" id="UP000064967">
    <property type="component" value="Chromosome"/>
</dbReference>
<dbReference type="EMBL" id="CP012333">
    <property type="protein sequence ID" value="AKU97831.1"/>
    <property type="molecule type" value="Genomic_DNA"/>
</dbReference>
<evidence type="ECO:0000313" key="2">
    <source>
        <dbReference type="EMBL" id="AKU97831.1"/>
    </source>
</evidence>
<protein>
    <recommendedName>
        <fullName evidence="1">IgGFc-binding protein N-terminal domain-containing protein</fullName>
    </recommendedName>
</protein>
<dbReference type="PANTHER" id="PTHR46534">
    <property type="entry name" value="IGGFC_BINDING DOMAIN-CONTAINING PROTEIN"/>
    <property type="match status" value="1"/>
</dbReference>
<feature type="domain" description="IgGFc-binding protein N-terminal" evidence="1">
    <location>
        <begin position="229"/>
        <end position="557"/>
    </location>
</feature>
<sequence>MAALLGASVMSTGCSSDRASFVESSSSFSSSDAAADAPSCGRVCSLDHRSVLDTCTGAVLEACEADRACGAGNCQEPCGAAAADSSSNGCDFYLQPPALRLAQACFAAYVVNTSTLPVDLTLSLGADKIDVSNAVYHADPNDPKALIRHEGPVLPGDTVIVYLSDQDRTKAAKAGEGDAPCPTGVTPATFIEPVPSGTGRGKSFHLTTNAPVGLTSIYPAAGAGSQVTTATLLLPVPLWGKENMIVNAWGVVTDALHNIGNGPTAQIVASKDDTQVTLYPKRAIQGGADVAGTAQGIPVTYQLNRGEVVQFDQSEEFTGSVVVSNNPISIFGGHECALIPSDVWACDYAQQQLPALAQWGSEYAAVGYRSRSGDNASELMPYRVVAAREGTKLDYDPPQPPAGAPLELAAGEIATFYAQVGDAFVVRTQDADHPIYVAAYMTGSASNRFSEGDPEFVNVIPAQQYQNAYSFYADPTYADTSLAIIRRKTDGEFKDVSLDCAGILSDWKPIGVRGEYEWRRVELARRLGKGDSFGDATCGLGLHQMKSDGEFTATVWGWDYYVSYAYPGGTALRNVTTGSFAPVH</sequence>
<dbReference type="Pfam" id="PF17517">
    <property type="entry name" value="IgGFc_binding"/>
    <property type="match status" value="1"/>
</dbReference>